<name>A0A7X0SEY1_9CLOT</name>
<organism evidence="1 2">
    <name type="scientific">Clostridium gasigenes</name>
    <dbReference type="NCBI Taxonomy" id="94869"/>
    <lineage>
        <taxon>Bacteria</taxon>
        <taxon>Bacillati</taxon>
        <taxon>Bacillota</taxon>
        <taxon>Clostridia</taxon>
        <taxon>Eubacteriales</taxon>
        <taxon>Clostridiaceae</taxon>
        <taxon>Clostridium</taxon>
    </lineage>
</organism>
<reference evidence="1 2" key="1">
    <citation type="submission" date="2020-08" db="EMBL/GenBank/DDBJ databases">
        <title>Clostridia isolated from Swiss meat.</title>
        <authorList>
            <person name="Wambui J."/>
            <person name="Stevens M.J.A."/>
            <person name="Stephan R."/>
        </authorList>
    </citation>
    <scope>NUCLEOTIDE SEQUENCE [LARGE SCALE GENOMIC DNA]</scope>
    <source>
        <strain evidence="1 2">CM001</strain>
    </source>
</reference>
<proteinExistence type="predicted"/>
<sequence>MKTEIEIQQEKVNILIKLMKDNPTLRVVPMVDTDVVGGDDHSCWLGVFGMVEIDECWSDEERIYFKSTDDEELVDMALEGMEDDKKFTGLSGEELIKIAEKEVEELDWEKVITISIKTT</sequence>
<dbReference type="AlphaFoldDB" id="A0A7X0SEY1"/>
<evidence type="ECO:0000313" key="1">
    <source>
        <dbReference type="EMBL" id="MBB6716349.1"/>
    </source>
</evidence>
<protein>
    <submittedName>
        <fullName evidence="1">Uncharacterized protein</fullName>
    </submittedName>
</protein>
<gene>
    <name evidence="1" type="ORF">H7E68_16715</name>
</gene>
<accession>A0A7X0SEY1</accession>
<comment type="caution">
    <text evidence="1">The sequence shown here is derived from an EMBL/GenBank/DDBJ whole genome shotgun (WGS) entry which is preliminary data.</text>
</comment>
<evidence type="ECO:0000313" key="2">
    <source>
        <dbReference type="Proteomes" id="UP000585258"/>
    </source>
</evidence>
<dbReference type="Proteomes" id="UP000585258">
    <property type="component" value="Unassembled WGS sequence"/>
</dbReference>
<dbReference type="RefSeq" id="WP_185165397.1">
    <property type="nucleotide sequence ID" value="NZ_JACKWY010000013.1"/>
</dbReference>
<dbReference type="EMBL" id="JACKWY010000013">
    <property type="protein sequence ID" value="MBB6716349.1"/>
    <property type="molecule type" value="Genomic_DNA"/>
</dbReference>